<dbReference type="PANTHER" id="PTHR30250:SF10">
    <property type="entry name" value="LIPOPOLYSACCHARIDE BIOSYNTHESIS PROTEIN WZXC"/>
    <property type="match status" value="1"/>
</dbReference>
<dbReference type="Pfam" id="PF13440">
    <property type="entry name" value="Polysacc_synt_3"/>
    <property type="match status" value="1"/>
</dbReference>
<feature type="transmembrane region" description="Helical" evidence="7">
    <location>
        <begin position="95"/>
        <end position="117"/>
    </location>
</feature>
<evidence type="ECO:0000313" key="8">
    <source>
        <dbReference type="EMBL" id="MCJ2188856.1"/>
    </source>
</evidence>
<evidence type="ECO:0000256" key="5">
    <source>
        <dbReference type="ARBA" id="ARBA00022989"/>
    </source>
</evidence>
<feature type="transmembrane region" description="Helical" evidence="7">
    <location>
        <begin position="123"/>
        <end position="148"/>
    </location>
</feature>
<keyword evidence="5 7" id="KW-1133">Transmembrane helix</keyword>
<sequence>MPYRSIIDRLLHADIGQLVRGLAAYGGAEVITRIVRIGTIVVIARQVSPAVMGAAALALSLFELIRVLANAGIGQRIIAADAQDLDATCNQASRLFWLWCGGIALVQLGVAAVLFGYFAMADIALMLVVLSGVYLVMPGGLVPVFLLMREGRMAATARIAATQTLADHLLTFVLVLIWPSAWAIVLPKLLTSPIWLGMARRARQWQPNPAAGYMPVRYFREFGAGVLVAELVNAGRLQLDKLIVGAVFGAKALGIYYFAFNAGLGITTSFVSALGTVLFPYICGGKDDAARLLRCRQGMLLALGVFLPVLAAQIGLAHIYVPVIFGEQWAQAAPLVSILGLGAVPIVLATVATAWLRVEGRTGIDAAVSTAASTAALAGLALAASFGLTAAAGGYVFGLAIVLIPMSIYVLNRVFVSFPLQEKMA</sequence>
<evidence type="ECO:0000256" key="3">
    <source>
        <dbReference type="ARBA" id="ARBA00022475"/>
    </source>
</evidence>
<dbReference type="RefSeq" id="WP_243923817.1">
    <property type="nucleotide sequence ID" value="NZ_JALHLG010000049.1"/>
</dbReference>
<protein>
    <submittedName>
        <fullName evidence="8">Oligosaccharide flippase family protein</fullName>
    </submittedName>
</protein>
<accession>A0ABT0BUW1</accession>
<keyword evidence="3" id="KW-1003">Cell membrane</keyword>
<dbReference type="InterPro" id="IPR050833">
    <property type="entry name" value="Poly_Biosynth_Transport"/>
</dbReference>
<feature type="transmembrane region" description="Helical" evidence="7">
    <location>
        <begin position="300"/>
        <end position="321"/>
    </location>
</feature>
<comment type="caution">
    <text evidence="8">The sequence shown here is derived from an EMBL/GenBank/DDBJ whole genome shotgun (WGS) entry which is preliminary data.</text>
</comment>
<organism evidence="8 9">
    <name type="scientific">Novosphingobium beihaiensis</name>
    <dbReference type="NCBI Taxonomy" id="2930389"/>
    <lineage>
        <taxon>Bacteria</taxon>
        <taxon>Pseudomonadati</taxon>
        <taxon>Pseudomonadota</taxon>
        <taxon>Alphaproteobacteria</taxon>
        <taxon>Sphingomonadales</taxon>
        <taxon>Sphingomonadaceae</taxon>
        <taxon>Novosphingobium</taxon>
    </lineage>
</organism>
<feature type="transmembrane region" description="Helical" evidence="7">
    <location>
        <begin position="394"/>
        <end position="416"/>
    </location>
</feature>
<keyword evidence="4 7" id="KW-0812">Transmembrane</keyword>
<comment type="similarity">
    <text evidence="2">Belongs to the polysaccharide synthase family.</text>
</comment>
<evidence type="ECO:0000256" key="2">
    <source>
        <dbReference type="ARBA" id="ARBA00007430"/>
    </source>
</evidence>
<keyword evidence="9" id="KW-1185">Reference proteome</keyword>
<comment type="subcellular location">
    <subcellularLocation>
        <location evidence="1">Cell membrane</location>
        <topology evidence="1">Multi-pass membrane protein</topology>
    </subcellularLocation>
</comment>
<evidence type="ECO:0000313" key="9">
    <source>
        <dbReference type="Proteomes" id="UP001202281"/>
    </source>
</evidence>
<evidence type="ECO:0000256" key="7">
    <source>
        <dbReference type="SAM" id="Phobius"/>
    </source>
</evidence>
<keyword evidence="6 7" id="KW-0472">Membrane</keyword>
<evidence type="ECO:0000256" key="4">
    <source>
        <dbReference type="ARBA" id="ARBA00022692"/>
    </source>
</evidence>
<gene>
    <name evidence="8" type="ORF">MTR66_18805</name>
</gene>
<feature type="transmembrane region" description="Helical" evidence="7">
    <location>
        <begin position="368"/>
        <end position="388"/>
    </location>
</feature>
<name>A0ABT0BUW1_9SPHN</name>
<proteinExistence type="inferred from homology"/>
<evidence type="ECO:0000256" key="1">
    <source>
        <dbReference type="ARBA" id="ARBA00004651"/>
    </source>
</evidence>
<reference evidence="8 9" key="1">
    <citation type="submission" date="2022-04" db="EMBL/GenBank/DDBJ databases">
        <title>Identification of a novel bacterium isolated from mangrove sediments.</title>
        <authorList>
            <person name="Pan X."/>
        </authorList>
    </citation>
    <scope>NUCLEOTIDE SEQUENCE [LARGE SCALE GENOMIC DNA]</scope>
    <source>
        <strain evidence="8 9">B2638</strain>
    </source>
</reference>
<feature type="transmembrane region" description="Helical" evidence="7">
    <location>
        <begin position="255"/>
        <end position="279"/>
    </location>
</feature>
<evidence type="ECO:0000256" key="6">
    <source>
        <dbReference type="ARBA" id="ARBA00023136"/>
    </source>
</evidence>
<feature type="transmembrane region" description="Helical" evidence="7">
    <location>
        <begin position="333"/>
        <end position="356"/>
    </location>
</feature>
<dbReference type="Proteomes" id="UP001202281">
    <property type="component" value="Unassembled WGS sequence"/>
</dbReference>
<feature type="transmembrane region" description="Helical" evidence="7">
    <location>
        <begin position="169"/>
        <end position="190"/>
    </location>
</feature>
<dbReference type="PANTHER" id="PTHR30250">
    <property type="entry name" value="PST FAMILY PREDICTED COLANIC ACID TRANSPORTER"/>
    <property type="match status" value="1"/>
</dbReference>
<dbReference type="EMBL" id="JALHLG010000049">
    <property type="protein sequence ID" value="MCJ2188856.1"/>
    <property type="molecule type" value="Genomic_DNA"/>
</dbReference>